<sequence>MQKNEILLEPWIIHHGILFGFGNLYVYDNGSDLASIKDILLRYAKLGVNVIWDCNKTEDFKNKGDIFAALIKKIQNEKSYDYFFPLDCDEFVMLSGENGFTSSKSEIDTYLDEHIGDDCVRAVNYQLINIPGKLDTFALIDFAKSVIPNRPLRYLDHGFHEAALASGAPAVKSRLVYAHLHNKPFPILLQSARQKLSPFIDCDDKEAIRDYSGNGFHLTKYFLEPESRYHMAYERSTRIHCDDLLRIFDTFRLWEFMRLWGMEMNDATAEYKTASCKVEGLYNRTSYLRKNPDVAESGMDPLVHYCMFGFREGRPV</sequence>
<accession>A0ABT1W8U7</accession>
<dbReference type="RefSeq" id="WP_422864793.1">
    <property type="nucleotide sequence ID" value="NZ_JAMSKV010000011.1"/>
</dbReference>
<comment type="caution">
    <text evidence="1">The sequence shown here is derived from an EMBL/GenBank/DDBJ whole genome shotgun (WGS) entry which is preliminary data.</text>
</comment>
<evidence type="ECO:0000313" key="2">
    <source>
        <dbReference type="Proteomes" id="UP001524587"/>
    </source>
</evidence>
<evidence type="ECO:0000313" key="1">
    <source>
        <dbReference type="EMBL" id="MCQ8279305.1"/>
    </source>
</evidence>
<name>A0ABT1W8U7_9PROT</name>
<protein>
    <submittedName>
        <fullName evidence="1">Glycosyltransferase family 2 protein</fullName>
    </submittedName>
</protein>
<dbReference type="EMBL" id="JAMSKV010000011">
    <property type="protein sequence ID" value="MCQ8279305.1"/>
    <property type="molecule type" value="Genomic_DNA"/>
</dbReference>
<gene>
    <name evidence="1" type="ORF">NFI95_12720</name>
</gene>
<reference evidence="1 2" key="1">
    <citation type="submission" date="2022-06" db="EMBL/GenBank/DDBJ databases">
        <title>Endosaccharibacter gen. nov., sp. nov., endophytic bacteria isolated from sugarcane.</title>
        <authorList>
            <person name="Pitiwittayakul N."/>
            <person name="Yukphan P."/>
            <person name="Charoenyingcharoen P."/>
            <person name="Tanasupawat S."/>
        </authorList>
    </citation>
    <scope>NUCLEOTIDE SEQUENCE [LARGE SCALE GENOMIC DNA]</scope>
    <source>
        <strain evidence="1 2">KSS8</strain>
    </source>
</reference>
<keyword evidence="2" id="KW-1185">Reference proteome</keyword>
<proteinExistence type="predicted"/>
<dbReference type="Proteomes" id="UP001524587">
    <property type="component" value="Unassembled WGS sequence"/>
</dbReference>
<organism evidence="1 2">
    <name type="scientific">Endosaccharibacter trunci</name>
    <dbReference type="NCBI Taxonomy" id="2812733"/>
    <lineage>
        <taxon>Bacteria</taxon>
        <taxon>Pseudomonadati</taxon>
        <taxon>Pseudomonadota</taxon>
        <taxon>Alphaproteobacteria</taxon>
        <taxon>Acetobacterales</taxon>
        <taxon>Acetobacteraceae</taxon>
        <taxon>Endosaccharibacter</taxon>
    </lineage>
</organism>
<dbReference type="Pfam" id="PF13704">
    <property type="entry name" value="Glyco_tranf_2_4"/>
    <property type="match status" value="1"/>
</dbReference>